<dbReference type="PIRSF" id="PIRSF002756">
    <property type="entry name" value="PstS"/>
    <property type="match status" value="1"/>
</dbReference>
<protein>
    <submittedName>
        <fullName evidence="5">Phosphate-binding protein PstS 2</fullName>
    </submittedName>
</protein>
<evidence type="ECO:0000256" key="2">
    <source>
        <dbReference type="ARBA" id="ARBA00022448"/>
    </source>
</evidence>
<gene>
    <name evidence="5" type="primary">pstS2_3</name>
    <name evidence="5" type="ORF">GALL_414400</name>
</gene>
<dbReference type="PANTHER" id="PTHR42996:SF1">
    <property type="entry name" value="PHOSPHATE-BINDING PROTEIN PSTS"/>
    <property type="match status" value="1"/>
</dbReference>
<proteinExistence type="inferred from homology"/>
<evidence type="ECO:0000256" key="1">
    <source>
        <dbReference type="ARBA" id="ARBA00008725"/>
    </source>
</evidence>
<dbReference type="CDD" id="cd13565">
    <property type="entry name" value="PBP2_PstS"/>
    <property type="match status" value="1"/>
</dbReference>
<evidence type="ECO:0000256" key="3">
    <source>
        <dbReference type="ARBA" id="ARBA00022592"/>
    </source>
</evidence>
<dbReference type="InterPro" id="IPR005673">
    <property type="entry name" value="ABC_phos-bd_PstS"/>
</dbReference>
<dbReference type="GO" id="GO:0043190">
    <property type="term" value="C:ATP-binding cassette (ABC) transporter complex"/>
    <property type="evidence" value="ECO:0007669"/>
    <property type="project" value="InterPro"/>
</dbReference>
<dbReference type="GO" id="GO:0035435">
    <property type="term" value="P:phosphate ion transmembrane transport"/>
    <property type="evidence" value="ECO:0007669"/>
    <property type="project" value="InterPro"/>
</dbReference>
<comment type="caution">
    <text evidence="5">The sequence shown here is derived from an EMBL/GenBank/DDBJ whole genome shotgun (WGS) entry which is preliminary data.</text>
</comment>
<dbReference type="SUPFAM" id="SSF53850">
    <property type="entry name" value="Periplasmic binding protein-like II"/>
    <property type="match status" value="1"/>
</dbReference>
<organism evidence="5">
    <name type="scientific">mine drainage metagenome</name>
    <dbReference type="NCBI Taxonomy" id="410659"/>
    <lineage>
        <taxon>unclassified sequences</taxon>
        <taxon>metagenomes</taxon>
        <taxon>ecological metagenomes</taxon>
    </lineage>
</organism>
<keyword evidence="2" id="KW-0813">Transport</keyword>
<dbReference type="PANTHER" id="PTHR42996">
    <property type="entry name" value="PHOSPHATE-BINDING PROTEIN PSTS"/>
    <property type="match status" value="1"/>
</dbReference>
<keyword evidence="3" id="KW-0592">Phosphate transport</keyword>
<comment type="similarity">
    <text evidence="1">Belongs to the PstS family.</text>
</comment>
<dbReference type="EMBL" id="MLJW01001750">
    <property type="protein sequence ID" value="OIQ76873.1"/>
    <property type="molecule type" value="Genomic_DNA"/>
</dbReference>
<dbReference type="Pfam" id="PF12849">
    <property type="entry name" value="PBP_like_2"/>
    <property type="match status" value="1"/>
</dbReference>
<dbReference type="AlphaFoldDB" id="A0A1J5PZH7"/>
<sequence>MKTRKGLTISVVVAFAVVAVVVGGILKPTSSAAVTINGSGSTAVKNLLDVCIPDYQKATGNTVNYAGGGSGAGRSAFTAGAVDFAFSDAAYGNAEAKPTNFVHVPNVAFPVAIEYKLSGFTGTLDLNKDTIAGIFAGKIVKWNDPSIMGGKLPATPITVWYRSDKSGTTGIVTNWLTAVAPSIWNRTGSAGNQTFTSAFPGEVPAGSFQGANGSDGVSNGVASKDGSIGYSEVSYASERKLGVVSVQNGAGEYVQPTAAGAAAFLNDLTAGAKGTVTVNPLTTASGAYPISSFSYGLGYTTGSGKSSAKQAAVKGFFTYILTTCATNHALAKGYIPVVGKLAAIAKSNIDMIR</sequence>
<dbReference type="Gene3D" id="3.40.190.10">
    <property type="entry name" value="Periplasmic binding protein-like II"/>
    <property type="match status" value="2"/>
</dbReference>
<evidence type="ECO:0000313" key="5">
    <source>
        <dbReference type="EMBL" id="OIQ76873.1"/>
    </source>
</evidence>
<dbReference type="InterPro" id="IPR024370">
    <property type="entry name" value="PBP_domain"/>
</dbReference>
<feature type="domain" description="PBP" evidence="4">
    <location>
        <begin position="29"/>
        <end position="321"/>
    </location>
</feature>
<evidence type="ECO:0000259" key="4">
    <source>
        <dbReference type="Pfam" id="PF12849"/>
    </source>
</evidence>
<dbReference type="GO" id="GO:0042301">
    <property type="term" value="F:phosphate ion binding"/>
    <property type="evidence" value="ECO:0007669"/>
    <property type="project" value="InterPro"/>
</dbReference>
<reference evidence="5" key="1">
    <citation type="submission" date="2016-10" db="EMBL/GenBank/DDBJ databases">
        <title>Sequence of Gallionella enrichment culture.</title>
        <authorList>
            <person name="Poehlein A."/>
            <person name="Muehling M."/>
            <person name="Daniel R."/>
        </authorList>
    </citation>
    <scope>NUCLEOTIDE SEQUENCE</scope>
</reference>
<accession>A0A1J5PZH7</accession>
<dbReference type="InterPro" id="IPR050962">
    <property type="entry name" value="Phosphate-bind_PstS"/>
</dbReference>
<name>A0A1J5PZH7_9ZZZZ</name>